<feature type="transmembrane region" description="Helical" evidence="1">
    <location>
        <begin position="74"/>
        <end position="100"/>
    </location>
</feature>
<organism evidence="2 3">
    <name type="scientific">Enterocloster alcoholdehydrogenati</name>
    <dbReference type="NCBI Taxonomy" id="2547410"/>
    <lineage>
        <taxon>Bacteria</taxon>
        <taxon>Bacillati</taxon>
        <taxon>Bacillota</taxon>
        <taxon>Clostridia</taxon>
        <taxon>Lachnospirales</taxon>
        <taxon>Lachnospiraceae</taxon>
        <taxon>Enterocloster</taxon>
    </lineage>
</organism>
<dbReference type="InterPro" id="IPR046577">
    <property type="entry name" value="DUF6637"/>
</dbReference>
<reference evidence="2 3" key="1">
    <citation type="submission" date="2024-04" db="EMBL/GenBank/DDBJ databases">
        <title>Defined microbial consortia suppress multidrug-resistant proinflammatory Enterobacteriaceae via ecological control.</title>
        <authorList>
            <person name="Furuichi M."/>
            <person name="Kawaguchi T."/>
            <person name="Pust M."/>
            <person name="Yasuma K."/>
            <person name="Plichta D."/>
            <person name="Hasegawa N."/>
            <person name="Ohya T."/>
            <person name="Bhattarai S."/>
            <person name="Sasajima S."/>
            <person name="Aoto Y."/>
            <person name="Tuganbaev T."/>
            <person name="Yaginuma M."/>
            <person name="Ueda M."/>
            <person name="Okahashi N."/>
            <person name="Amafuji K."/>
            <person name="Kiridooshi Y."/>
            <person name="Sugita K."/>
            <person name="Strazar M."/>
            <person name="Skelly A."/>
            <person name="Suda W."/>
            <person name="Hattori M."/>
            <person name="Nakamoto N."/>
            <person name="Caballero S."/>
            <person name="Norman J."/>
            <person name="Olle B."/>
            <person name="Tanoue T."/>
            <person name="Arita M."/>
            <person name="Bucci V."/>
            <person name="Atarashi K."/>
            <person name="Xavier R."/>
            <person name="Honda K."/>
        </authorList>
    </citation>
    <scope>NUCLEOTIDE SEQUENCE [LARGE SCALE GENOMIC DNA]</scope>
    <source>
        <strain evidence="3">f13</strain>
    </source>
</reference>
<protein>
    <submittedName>
        <fullName evidence="2">Uncharacterized protein</fullName>
    </submittedName>
</protein>
<keyword evidence="1" id="KW-1133">Transmembrane helix</keyword>
<feature type="transmembrane region" description="Helical" evidence="1">
    <location>
        <begin position="43"/>
        <end position="62"/>
    </location>
</feature>
<evidence type="ECO:0000313" key="3">
    <source>
        <dbReference type="Proteomes" id="UP001600894"/>
    </source>
</evidence>
<keyword evidence="1" id="KW-0472">Membrane</keyword>
<feature type="transmembrane region" description="Helical" evidence="1">
    <location>
        <begin position="12"/>
        <end position="37"/>
    </location>
</feature>
<sequence length="102" mass="11237">MQGQRGRNERRAGVFFDMAHLILGIAIVIFAVLSFISPEGNRMLFPLVFLLAALLNGIRGIFELKTCARDKKRIRLGIFQLFLGAGLGLLGVLSALSLWIHG</sequence>
<evidence type="ECO:0000256" key="1">
    <source>
        <dbReference type="SAM" id="Phobius"/>
    </source>
</evidence>
<proteinExistence type="predicted"/>
<comment type="caution">
    <text evidence="2">The sequence shown here is derived from an EMBL/GenBank/DDBJ whole genome shotgun (WGS) entry which is preliminary data.</text>
</comment>
<keyword evidence="3" id="KW-1185">Reference proteome</keyword>
<dbReference type="Pfam" id="PF20342">
    <property type="entry name" value="DUF6637"/>
    <property type="match status" value="1"/>
</dbReference>
<dbReference type="EMBL" id="BAABXL010000001">
    <property type="protein sequence ID" value="GAA6268439.1"/>
    <property type="molecule type" value="Genomic_DNA"/>
</dbReference>
<dbReference type="Proteomes" id="UP001600894">
    <property type="component" value="Unassembled WGS sequence"/>
</dbReference>
<gene>
    <name evidence="2" type="ORF">F130042H8_14990</name>
</gene>
<keyword evidence="1" id="KW-0812">Transmembrane</keyword>
<name>A0ABQ0AWP5_9FIRM</name>
<accession>A0ABQ0AWP5</accession>
<evidence type="ECO:0000313" key="2">
    <source>
        <dbReference type="EMBL" id="GAA6268439.1"/>
    </source>
</evidence>
<dbReference type="RefSeq" id="WP_178301994.1">
    <property type="nucleotide sequence ID" value="NZ_BAABXL010000001.1"/>
</dbReference>